<dbReference type="InterPro" id="IPR025799">
    <property type="entry name" value="Arg_MeTrfase"/>
</dbReference>
<keyword evidence="4 12" id="KW-0489">Methyltransferase</keyword>
<dbReference type="GO" id="GO:0032259">
    <property type="term" value="P:methylation"/>
    <property type="evidence" value="ECO:0007669"/>
    <property type="project" value="UniProtKB-KW"/>
</dbReference>
<feature type="compositionally biased region" description="Acidic residues" evidence="14">
    <location>
        <begin position="10"/>
        <end position="25"/>
    </location>
</feature>
<evidence type="ECO:0000256" key="14">
    <source>
        <dbReference type="SAM" id="MobiDB-lite"/>
    </source>
</evidence>
<accession>A0A1B6C1N1</accession>
<evidence type="ECO:0000256" key="9">
    <source>
        <dbReference type="ARBA" id="ARBA00022833"/>
    </source>
</evidence>
<dbReference type="GO" id="GO:0035242">
    <property type="term" value="F:protein-arginine omega-N asymmetric methyltransferase activity"/>
    <property type="evidence" value="ECO:0007669"/>
    <property type="project" value="UniProtKB-EC"/>
</dbReference>
<keyword evidence="9" id="KW-0862">Zinc</keyword>
<dbReference type="InterPro" id="IPR049482">
    <property type="entry name" value="ANM3-like_C2H2_Zf"/>
</dbReference>
<dbReference type="AlphaFoldDB" id="A0A1B6C1N1"/>
<dbReference type="Gene3D" id="3.40.50.150">
    <property type="entry name" value="Vaccinia Virus protein VP39"/>
    <property type="match status" value="1"/>
</dbReference>
<evidence type="ECO:0000256" key="7">
    <source>
        <dbReference type="ARBA" id="ARBA00022723"/>
    </source>
</evidence>
<comment type="catalytic activity">
    <reaction evidence="10">
        <text>L-arginyl-[protein] + 2 S-adenosyl-L-methionine = N(omega),N(omega)-dimethyl-L-arginyl-[protein] + 2 S-adenosyl-L-homocysteine + 2 H(+)</text>
        <dbReference type="Rhea" id="RHEA:48096"/>
        <dbReference type="Rhea" id="RHEA-COMP:10532"/>
        <dbReference type="Rhea" id="RHEA-COMP:11991"/>
        <dbReference type="ChEBI" id="CHEBI:15378"/>
        <dbReference type="ChEBI" id="CHEBI:29965"/>
        <dbReference type="ChEBI" id="CHEBI:57856"/>
        <dbReference type="ChEBI" id="CHEBI:59789"/>
        <dbReference type="ChEBI" id="CHEBI:61897"/>
        <dbReference type="EC" id="2.1.1.319"/>
    </reaction>
    <physiologicalReaction direction="left-to-right" evidence="10">
        <dbReference type="Rhea" id="RHEA:48097"/>
    </physiologicalReaction>
</comment>
<feature type="coiled-coil region" evidence="13">
    <location>
        <begin position="160"/>
        <end position="187"/>
    </location>
</feature>
<keyword evidence="3" id="KW-0963">Cytoplasm</keyword>
<feature type="domain" description="Protein arginine N-methyltransferase 3-like C2H2 zinc finger" evidence="15">
    <location>
        <begin position="68"/>
        <end position="111"/>
    </location>
</feature>
<dbReference type="GO" id="GO:0005634">
    <property type="term" value="C:nucleus"/>
    <property type="evidence" value="ECO:0007669"/>
    <property type="project" value="TreeGrafter"/>
</dbReference>
<dbReference type="GO" id="GO:0042054">
    <property type="term" value="F:histone methyltransferase activity"/>
    <property type="evidence" value="ECO:0007669"/>
    <property type="project" value="TreeGrafter"/>
</dbReference>
<comment type="subcellular location">
    <subcellularLocation>
        <location evidence="1">Cytoplasm</location>
        <location evidence="1">Cytosol</location>
    </subcellularLocation>
</comment>
<dbReference type="InterPro" id="IPR055135">
    <property type="entry name" value="PRMT_dom"/>
</dbReference>
<evidence type="ECO:0000256" key="4">
    <source>
        <dbReference type="ARBA" id="ARBA00022603"/>
    </source>
</evidence>
<dbReference type="PANTHER" id="PTHR11006">
    <property type="entry name" value="PROTEIN ARGININE N-METHYLTRANSFERASE"/>
    <property type="match status" value="1"/>
</dbReference>
<protein>
    <recommendedName>
        <fullName evidence="2">type I protein arginine methyltransferase</fullName>
        <ecNumber evidence="2">2.1.1.319</ecNumber>
    </recommendedName>
</protein>
<evidence type="ECO:0000256" key="1">
    <source>
        <dbReference type="ARBA" id="ARBA00004514"/>
    </source>
</evidence>
<comment type="catalytic activity">
    <reaction evidence="11">
        <text>L-arginyl-[protein] + S-adenosyl-L-methionine = N(omega)-methyl-L-arginyl-[protein] + S-adenosyl-L-homocysteine + H(+)</text>
        <dbReference type="Rhea" id="RHEA:48100"/>
        <dbReference type="Rhea" id="RHEA-COMP:10532"/>
        <dbReference type="Rhea" id="RHEA-COMP:11990"/>
        <dbReference type="ChEBI" id="CHEBI:15378"/>
        <dbReference type="ChEBI" id="CHEBI:29965"/>
        <dbReference type="ChEBI" id="CHEBI:57856"/>
        <dbReference type="ChEBI" id="CHEBI:59789"/>
        <dbReference type="ChEBI" id="CHEBI:65280"/>
    </reaction>
    <physiologicalReaction direction="left-to-right" evidence="11">
        <dbReference type="Rhea" id="RHEA:48101"/>
    </physiologicalReaction>
</comment>
<dbReference type="GO" id="GO:0008270">
    <property type="term" value="F:zinc ion binding"/>
    <property type="evidence" value="ECO:0007669"/>
    <property type="project" value="UniProtKB-KW"/>
</dbReference>
<dbReference type="FunFam" id="3.40.50.150:FF:000003">
    <property type="entry name" value="Blast:Protein arginine N-methyltransferase 1"/>
    <property type="match status" value="1"/>
</dbReference>
<dbReference type="InterPro" id="IPR029063">
    <property type="entry name" value="SAM-dependent_MTases_sf"/>
</dbReference>
<feature type="region of interest" description="Disordered" evidence="14">
    <location>
        <begin position="1"/>
        <end position="25"/>
    </location>
</feature>
<organism evidence="17">
    <name type="scientific">Clastoptera arizonana</name>
    <name type="common">Arizona spittle bug</name>
    <dbReference type="NCBI Taxonomy" id="38151"/>
    <lineage>
        <taxon>Eukaryota</taxon>
        <taxon>Metazoa</taxon>
        <taxon>Ecdysozoa</taxon>
        <taxon>Arthropoda</taxon>
        <taxon>Hexapoda</taxon>
        <taxon>Insecta</taxon>
        <taxon>Pterygota</taxon>
        <taxon>Neoptera</taxon>
        <taxon>Paraneoptera</taxon>
        <taxon>Hemiptera</taxon>
        <taxon>Auchenorrhyncha</taxon>
        <taxon>Cercopoidea</taxon>
        <taxon>Clastopteridae</taxon>
        <taxon>Clastoptera</taxon>
    </lineage>
</organism>
<evidence type="ECO:0000256" key="11">
    <source>
        <dbReference type="ARBA" id="ARBA00049303"/>
    </source>
</evidence>
<evidence type="ECO:0000313" key="17">
    <source>
        <dbReference type="EMBL" id="JAS07189.1"/>
    </source>
</evidence>
<dbReference type="CDD" id="cd02440">
    <property type="entry name" value="AdoMet_MTases"/>
    <property type="match status" value="1"/>
</dbReference>
<dbReference type="Gene3D" id="2.70.160.11">
    <property type="entry name" value="Hnrnp arginine n-methyltransferase1"/>
    <property type="match status" value="1"/>
</dbReference>
<feature type="domain" description="Protein arginine N-methyltransferase" evidence="16">
    <location>
        <begin position="380"/>
        <end position="522"/>
    </location>
</feature>
<dbReference type="Pfam" id="PF21137">
    <property type="entry name" value="ANM3_C2H2_Zf"/>
    <property type="match status" value="1"/>
</dbReference>
<dbReference type="SUPFAM" id="SSF57667">
    <property type="entry name" value="beta-beta-alpha zinc fingers"/>
    <property type="match status" value="1"/>
</dbReference>
<sequence>MTETNQEDTYNMEDEDDDDWDGYDGWDEPTEESSALISCLFCDRKTRNLDDNIKHCANSHSFDLANLKARFKMDCYSYIKMVNFIRKNKCKPEVILSCKSPIWMDESYMKPVIADDAWLCYDFEDVEVPHDSTNSGGSSSGGGFHVNAEDGKVTLSELHFAELQRTIQSLTAQVREKQELVDRMKADMTQMQTTVSKIVNSNEGEVSNVERNVATIKIHEDRGYFNTYAHFGIHLEMLSDEVRTLSYRDALQRNGGLLHNRLVLDLGCGTGILAMFAASAGADKVIAIDQSDIIYHTMDIIRENNLKNKITLIKGRIEDTEIYVKKVDIIVSEWMGYFLFFEAMIDSVIFARDHYLAPGGILMPNRCSINLVGCSLPERHKELVGFWSDVYGYKMSCLRTEVIREPSVEVVHPDSIVTSASTLSELELMTVTTQCLDFKSSFSLVVTKDCDLTALVGFFDVFFDLPAPVAFSTGPFAKPTHWKQTVFLLKQPLRVMRGEVIEGELACQRDQKDVRSLKVTITIASRVQDYYLC</sequence>
<dbReference type="PANTHER" id="PTHR11006:SF53">
    <property type="entry name" value="PROTEIN ARGININE N-METHYLTRANSFERASE 3"/>
    <property type="match status" value="1"/>
</dbReference>
<evidence type="ECO:0000256" key="8">
    <source>
        <dbReference type="ARBA" id="ARBA00022771"/>
    </source>
</evidence>
<evidence type="ECO:0000259" key="16">
    <source>
        <dbReference type="Pfam" id="PF22528"/>
    </source>
</evidence>
<evidence type="ECO:0000259" key="15">
    <source>
        <dbReference type="Pfam" id="PF21137"/>
    </source>
</evidence>
<evidence type="ECO:0000256" key="12">
    <source>
        <dbReference type="PROSITE-ProRule" id="PRU01015"/>
    </source>
</evidence>
<evidence type="ECO:0000256" key="6">
    <source>
        <dbReference type="ARBA" id="ARBA00022691"/>
    </source>
</evidence>
<evidence type="ECO:0000256" key="10">
    <source>
        <dbReference type="ARBA" id="ARBA00047384"/>
    </source>
</evidence>
<evidence type="ECO:0000256" key="2">
    <source>
        <dbReference type="ARBA" id="ARBA00011925"/>
    </source>
</evidence>
<dbReference type="GO" id="GO:0005829">
    <property type="term" value="C:cytosol"/>
    <property type="evidence" value="ECO:0007669"/>
    <property type="project" value="UniProtKB-SubCell"/>
</dbReference>
<dbReference type="EC" id="2.1.1.319" evidence="2"/>
<keyword evidence="5 12" id="KW-0808">Transferase</keyword>
<name>A0A1B6C1N1_9HEMI</name>
<gene>
    <name evidence="17" type="ORF">g.31273</name>
</gene>
<keyword evidence="8" id="KW-0863">Zinc-finger</keyword>
<dbReference type="InterPro" id="IPR036236">
    <property type="entry name" value="Znf_C2H2_sf"/>
</dbReference>
<dbReference type="Pfam" id="PF22528">
    <property type="entry name" value="PRMT_C"/>
    <property type="match status" value="1"/>
</dbReference>
<dbReference type="EMBL" id="GEDC01030109">
    <property type="protein sequence ID" value="JAS07189.1"/>
    <property type="molecule type" value="Transcribed_RNA"/>
</dbReference>
<evidence type="ECO:0000256" key="3">
    <source>
        <dbReference type="ARBA" id="ARBA00022490"/>
    </source>
</evidence>
<dbReference type="SUPFAM" id="SSF53335">
    <property type="entry name" value="S-adenosyl-L-methionine-dependent methyltransferases"/>
    <property type="match status" value="1"/>
</dbReference>
<keyword evidence="6 12" id="KW-0949">S-adenosyl-L-methionine</keyword>
<keyword evidence="13" id="KW-0175">Coiled coil</keyword>
<evidence type="ECO:0000256" key="13">
    <source>
        <dbReference type="SAM" id="Coils"/>
    </source>
</evidence>
<keyword evidence="7" id="KW-0479">Metal-binding</keyword>
<dbReference type="Pfam" id="PF06325">
    <property type="entry name" value="PrmA"/>
    <property type="match status" value="1"/>
</dbReference>
<proteinExistence type="predicted"/>
<evidence type="ECO:0000256" key="5">
    <source>
        <dbReference type="ARBA" id="ARBA00022679"/>
    </source>
</evidence>
<dbReference type="PROSITE" id="PS51678">
    <property type="entry name" value="SAM_MT_PRMT"/>
    <property type="match status" value="1"/>
</dbReference>
<reference evidence="17" key="1">
    <citation type="submission" date="2015-12" db="EMBL/GenBank/DDBJ databases">
        <title>De novo transcriptome assembly of four potential Pierce s Disease insect vectors from Arizona vineyards.</title>
        <authorList>
            <person name="Tassone E.E."/>
        </authorList>
    </citation>
    <scope>NUCLEOTIDE SEQUENCE</scope>
</reference>